<reference evidence="2" key="1">
    <citation type="journal article" date="2019" name="Int. J. Syst. Evol. Microbiol.">
        <title>The Global Catalogue of Microorganisms (GCM) 10K type strain sequencing project: providing services to taxonomists for standard genome sequencing and annotation.</title>
        <authorList>
            <consortium name="The Broad Institute Genomics Platform"/>
            <consortium name="The Broad Institute Genome Sequencing Center for Infectious Disease"/>
            <person name="Wu L."/>
            <person name="Ma J."/>
        </authorList>
    </citation>
    <scope>NUCLEOTIDE SEQUENCE [LARGE SCALE GENOMIC DNA]</scope>
    <source>
        <strain evidence="2">JCM 11882</strain>
    </source>
</reference>
<evidence type="ECO:0000313" key="2">
    <source>
        <dbReference type="Proteomes" id="UP001595836"/>
    </source>
</evidence>
<sequence>MATRFSHSVQLGGPLEAVHASYADEAYWADRLRAVGTAGDTLDDLAVSGDTITVTVTQHIPESDIPDLARKVLPGELSLVRTTQFSGFDGARLVGTSRAEAAGGLGVITGSGETVAEGDSALESLSGQVKVTVPLLGGKLEKLVVQHLDRLFAEEYAHLNGWLAAR</sequence>
<name>A0ABV9PPK1_9ACTN</name>
<dbReference type="RefSeq" id="WP_344993928.1">
    <property type="nucleotide sequence ID" value="NZ_BAABCD010000022.1"/>
</dbReference>
<keyword evidence="2" id="KW-1185">Reference proteome</keyword>
<dbReference type="Pfam" id="PF10698">
    <property type="entry name" value="DUF2505"/>
    <property type="match status" value="1"/>
</dbReference>
<dbReference type="InterPro" id="IPR019639">
    <property type="entry name" value="DUF2505"/>
</dbReference>
<dbReference type="EMBL" id="JBHSHP010000021">
    <property type="protein sequence ID" value="MFC4754747.1"/>
    <property type="molecule type" value="Genomic_DNA"/>
</dbReference>
<evidence type="ECO:0000313" key="1">
    <source>
        <dbReference type="EMBL" id="MFC4754747.1"/>
    </source>
</evidence>
<organism evidence="1 2">
    <name type="scientific">Dietzia aurantiaca</name>
    <dbReference type="NCBI Taxonomy" id="983873"/>
    <lineage>
        <taxon>Bacteria</taxon>
        <taxon>Bacillati</taxon>
        <taxon>Actinomycetota</taxon>
        <taxon>Actinomycetes</taxon>
        <taxon>Mycobacteriales</taxon>
        <taxon>Dietziaceae</taxon>
        <taxon>Dietzia</taxon>
    </lineage>
</organism>
<dbReference type="Proteomes" id="UP001595836">
    <property type="component" value="Unassembled WGS sequence"/>
</dbReference>
<gene>
    <name evidence="1" type="ORF">ACFO7U_08140</name>
</gene>
<proteinExistence type="predicted"/>
<protein>
    <submittedName>
        <fullName evidence="1">DUF2505 domain-containing protein</fullName>
    </submittedName>
</protein>
<accession>A0ABV9PPK1</accession>
<comment type="caution">
    <text evidence="1">The sequence shown here is derived from an EMBL/GenBank/DDBJ whole genome shotgun (WGS) entry which is preliminary data.</text>
</comment>